<dbReference type="Pfam" id="PF04519">
    <property type="entry name" value="Bactofilin"/>
    <property type="match status" value="1"/>
</dbReference>
<proteinExistence type="inferred from homology"/>
<dbReference type="PANTHER" id="PTHR35024">
    <property type="entry name" value="HYPOTHETICAL CYTOSOLIC PROTEIN"/>
    <property type="match status" value="1"/>
</dbReference>
<evidence type="ECO:0000313" key="3">
    <source>
        <dbReference type="EMBL" id="MEK8030154.1"/>
    </source>
</evidence>
<evidence type="ECO:0000313" key="4">
    <source>
        <dbReference type="Proteomes" id="UP001371218"/>
    </source>
</evidence>
<dbReference type="EMBL" id="JBBUTG010000002">
    <property type="protein sequence ID" value="MEK8030154.1"/>
    <property type="molecule type" value="Genomic_DNA"/>
</dbReference>
<protein>
    <submittedName>
        <fullName evidence="3">Polymer-forming cytoskeletal protein</fullName>
    </submittedName>
</protein>
<feature type="region of interest" description="Disordered" evidence="2">
    <location>
        <begin position="1"/>
        <end position="31"/>
    </location>
</feature>
<dbReference type="PANTHER" id="PTHR35024:SF4">
    <property type="entry name" value="POLYMER-FORMING CYTOSKELETAL PROTEIN"/>
    <property type="match status" value="1"/>
</dbReference>
<gene>
    <name evidence="3" type="ORF">AACH06_04905</name>
</gene>
<dbReference type="RefSeq" id="WP_341424505.1">
    <property type="nucleotide sequence ID" value="NZ_JBBUTG010000002.1"/>
</dbReference>
<comment type="similarity">
    <text evidence="1">Belongs to the bactofilin family.</text>
</comment>
<dbReference type="Proteomes" id="UP001371218">
    <property type="component" value="Unassembled WGS sequence"/>
</dbReference>
<comment type="caution">
    <text evidence="3">The sequence shown here is derived from an EMBL/GenBank/DDBJ whole genome shotgun (WGS) entry which is preliminary data.</text>
</comment>
<keyword evidence="4" id="KW-1185">Reference proteome</keyword>
<evidence type="ECO:0000256" key="1">
    <source>
        <dbReference type="ARBA" id="ARBA00044755"/>
    </source>
</evidence>
<dbReference type="InterPro" id="IPR007607">
    <property type="entry name" value="BacA/B"/>
</dbReference>
<accession>A0ABU9BK75</accession>
<sequence length="178" mass="17882">MDNDQPDAAALTPAAASPSAPPPPADIPTIPMGLAMPETHRLPTLLTSVQAIAAPRAGGANVSTLGAGLSFVGSARIDGSLTVSGTVQGDIELAGHGSGHVTVTQTGSVVGDIRARNISVLGQTVGTLDAAGGRVSLHDTASVSGRIRYTHLQVNGADLNAQLERVRPEGDGVRADRS</sequence>
<feature type="compositionally biased region" description="Low complexity" evidence="2">
    <location>
        <begin position="1"/>
        <end position="18"/>
    </location>
</feature>
<reference evidence="3 4" key="1">
    <citation type="submission" date="2024-04" db="EMBL/GenBank/DDBJ databases">
        <title>Novel species of the genus Ideonella isolated from streams.</title>
        <authorList>
            <person name="Lu H."/>
        </authorList>
    </citation>
    <scope>NUCLEOTIDE SEQUENCE [LARGE SCALE GENOMIC DNA]</scope>
    <source>
        <strain evidence="3 4">DXS29W</strain>
    </source>
</reference>
<organism evidence="3 4">
    <name type="scientific">Ideonella lacteola</name>
    <dbReference type="NCBI Taxonomy" id="2984193"/>
    <lineage>
        <taxon>Bacteria</taxon>
        <taxon>Pseudomonadati</taxon>
        <taxon>Pseudomonadota</taxon>
        <taxon>Betaproteobacteria</taxon>
        <taxon>Burkholderiales</taxon>
        <taxon>Sphaerotilaceae</taxon>
        <taxon>Ideonella</taxon>
    </lineage>
</organism>
<name>A0ABU9BK75_9BURK</name>
<evidence type="ECO:0000256" key="2">
    <source>
        <dbReference type="SAM" id="MobiDB-lite"/>
    </source>
</evidence>